<proteinExistence type="predicted"/>
<dbReference type="NCBIfam" id="TIGR01635">
    <property type="entry name" value="tail_comp_S"/>
    <property type="match status" value="1"/>
</dbReference>
<dbReference type="EMBL" id="CP033969">
    <property type="protein sequence ID" value="AZG14644.1"/>
    <property type="molecule type" value="Genomic_DNA"/>
</dbReference>
<organism evidence="2 3">
    <name type="scientific">Cupriavidus pauculus</name>
    <dbReference type="NCBI Taxonomy" id="82633"/>
    <lineage>
        <taxon>Bacteria</taxon>
        <taxon>Pseudomonadati</taxon>
        <taxon>Pseudomonadota</taxon>
        <taxon>Betaproteobacteria</taxon>
        <taxon>Burkholderiales</taxon>
        <taxon>Burkholderiaceae</taxon>
        <taxon>Cupriavidus</taxon>
    </lineage>
</organism>
<evidence type="ECO:0000256" key="1">
    <source>
        <dbReference type="SAM" id="MobiDB-lite"/>
    </source>
</evidence>
<dbReference type="InterPro" id="IPR006522">
    <property type="entry name" value="Phage_virion_morphogenesis"/>
</dbReference>
<dbReference type="Proteomes" id="UP000270411">
    <property type="component" value="Chromosome 1"/>
</dbReference>
<dbReference type="OrthoDB" id="6402405at2"/>
<dbReference type="KEGG" id="cpau:EHF44_15050"/>
<accession>A0A3G8H2L6</accession>
<name>A0A3G8H2L6_9BURK</name>
<protein>
    <submittedName>
        <fullName evidence="2">Phage virion morphogenesis protein</fullName>
    </submittedName>
</protein>
<dbReference type="AlphaFoldDB" id="A0A3G8H2L6"/>
<evidence type="ECO:0000313" key="2">
    <source>
        <dbReference type="EMBL" id="AZG14644.1"/>
    </source>
</evidence>
<feature type="region of interest" description="Disordered" evidence="1">
    <location>
        <begin position="40"/>
        <end position="60"/>
    </location>
</feature>
<sequence length="188" mass="21071">MSDLDDLTAWAGALLHNLAPSQRRTLMRAAAAELRRRQTLRIAAQRNPDGTPYQPRKPRLRAKAGSVRRKMFGKLRTARFMKTQADANSAAVEFAASVRRIAAVHQFGLRDRVNRGGMVVEYAQRELLGLADGDVERLGDLVVGWWGWWGDRAEGRFRPLAVLHVRAILGTGSQRIVMQKCRRSVESG</sequence>
<dbReference type="Pfam" id="PF05069">
    <property type="entry name" value="Phage_tail_S"/>
    <property type="match status" value="1"/>
</dbReference>
<evidence type="ECO:0000313" key="3">
    <source>
        <dbReference type="Proteomes" id="UP000270411"/>
    </source>
</evidence>
<gene>
    <name evidence="2" type="ORF">EHF44_15050</name>
</gene>
<reference evidence="3" key="1">
    <citation type="submission" date="2018-11" db="EMBL/GenBank/DDBJ databases">
        <title>FDA dAtabase for Regulatory Grade micrObial Sequences (FDA-ARGOS): Supporting development and validation of Infectious Disease Dx tests.</title>
        <authorList>
            <person name="Goldberg B."/>
            <person name="Campos J."/>
            <person name="Tallon L."/>
            <person name="Sadzewicz L."/>
            <person name="Zhao X."/>
            <person name="Vavikolanu K."/>
            <person name="Mehta A."/>
            <person name="Aluvathingal J."/>
            <person name="Nadendla S."/>
            <person name="Geyer C."/>
            <person name="Nandy P."/>
            <person name="Yan Y."/>
            <person name="Sichtig H."/>
        </authorList>
    </citation>
    <scope>NUCLEOTIDE SEQUENCE [LARGE SCALE GENOMIC DNA]</scope>
    <source>
        <strain evidence="3">FDAARGOS_614</strain>
    </source>
</reference>